<dbReference type="HOGENOM" id="CLU_036856_0_8_1"/>
<organism evidence="6 7">
    <name type="scientific">Henningerozyma blattae (strain ATCC 34711 / CBS 6284 / DSM 70876 / NBRC 10599 / NRRL Y-10934 / UCD 77-7)</name>
    <name type="common">Yeast</name>
    <name type="synonym">Tetrapisispora blattae</name>
    <dbReference type="NCBI Taxonomy" id="1071380"/>
    <lineage>
        <taxon>Eukaryota</taxon>
        <taxon>Fungi</taxon>
        <taxon>Dikarya</taxon>
        <taxon>Ascomycota</taxon>
        <taxon>Saccharomycotina</taxon>
        <taxon>Saccharomycetes</taxon>
        <taxon>Saccharomycetales</taxon>
        <taxon>Saccharomycetaceae</taxon>
        <taxon>Henningerozyma</taxon>
    </lineage>
</organism>
<comment type="similarity">
    <text evidence="1">Belongs to the prokaryotic/mitochondrial release factor family.</text>
</comment>
<dbReference type="Gene3D" id="3.30.160.20">
    <property type="match status" value="1"/>
</dbReference>
<accession>I2H073</accession>
<dbReference type="PANTHER" id="PTHR43804">
    <property type="entry name" value="LD18447P"/>
    <property type="match status" value="1"/>
</dbReference>
<dbReference type="GeneID" id="14494731"/>
<dbReference type="eggNOG" id="KOG2726">
    <property type="taxonomic scope" value="Eukaryota"/>
</dbReference>
<keyword evidence="3" id="KW-0648">Protein biosynthesis</keyword>
<protein>
    <recommendedName>
        <fullName evidence="4">Peptide chain release factor 1, mitochondrial</fullName>
    </recommendedName>
</protein>
<dbReference type="STRING" id="1071380.I2H073"/>
<dbReference type="InterPro" id="IPR050057">
    <property type="entry name" value="Prokaryotic/Mito_RF"/>
</dbReference>
<dbReference type="Gene3D" id="3.30.70.1660">
    <property type="match status" value="1"/>
</dbReference>
<dbReference type="InterPro" id="IPR000352">
    <property type="entry name" value="Pep_chain_release_fac_I"/>
</dbReference>
<dbReference type="OMA" id="DHRVGFK"/>
<sequence length="385" mass="44496">MYKYLSKNSYLRTYTRLIRYQHNLSSFQNYKIHPRLLTLAEEKCHNESDNISSMSNTQMPKINFVQLKYLTNAYKTQLQELRELKDIIGNEPSLADDAIIEYEQLMQQFQHTSDSLLHALIPEDTTSSRPCLLEIRPGVGGIEAQLFAGELLEMYCGYAVKHNWKYHIAEKNTNEMGNITWAVLKIDQPNSFGKMKYEAGVHRVQRIPASESKGRTHTSTAAIVVRPIIKELYNKNASSLVKLNDVRVDVMRARGKGGQHVNTTDSAVRLTHLPTGITVSMQDERSQNRNKARAFEILEQRLQEREISAKKQDLRDTRKSQVPTIERSEKIRTYNFHQNRVTDHRCNFQTHDLDNVMTGESLDKLIEAMEKYELDQKISDLIGHI</sequence>
<dbReference type="GO" id="GO:0005743">
    <property type="term" value="C:mitochondrial inner membrane"/>
    <property type="evidence" value="ECO:0007669"/>
    <property type="project" value="EnsemblFungi"/>
</dbReference>
<dbReference type="EMBL" id="HE806317">
    <property type="protein sequence ID" value="CCH59775.1"/>
    <property type="molecule type" value="Genomic_DNA"/>
</dbReference>
<keyword evidence="7" id="KW-1185">Reference proteome</keyword>
<dbReference type="InParanoid" id="I2H073"/>
<feature type="domain" description="Prokaryotic-type class I peptide chain release factors" evidence="5">
    <location>
        <begin position="252"/>
        <end position="268"/>
    </location>
</feature>
<gene>
    <name evidence="6" type="primary">TBLA0B09580</name>
    <name evidence="6" type="ORF">TBLA_0B09580</name>
</gene>
<evidence type="ECO:0000259" key="5">
    <source>
        <dbReference type="PROSITE" id="PS00745"/>
    </source>
</evidence>
<dbReference type="InterPro" id="IPR005139">
    <property type="entry name" value="PCRF"/>
</dbReference>
<dbReference type="AlphaFoldDB" id="I2H073"/>
<evidence type="ECO:0000256" key="2">
    <source>
        <dbReference type="ARBA" id="ARBA00022481"/>
    </source>
</evidence>
<evidence type="ECO:0000256" key="4">
    <source>
        <dbReference type="ARBA" id="ARBA00067174"/>
    </source>
</evidence>
<dbReference type="GO" id="GO:0003747">
    <property type="term" value="F:translation release factor activity"/>
    <property type="evidence" value="ECO:0007669"/>
    <property type="project" value="InterPro"/>
</dbReference>
<dbReference type="GO" id="GO:0032543">
    <property type="term" value="P:mitochondrial translation"/>
    <property type="evidence" value="ECO:0007669"/>
    <property type="project" value="UniProtKB-ARBA"/>
</dbReference>
<dbReference type="KEGG" id="tbl:TBLA_0B09580"/>
<proteinExistence type="inferred from homology"/>
<evidence type="ECO:0000256" key="1">
    <source>
        <dbReference type="ARBA" id="ARBA00010835"/>
    </source>
</evidence>
<dbReference type="FunCoup" id="I2H073">
    <property type="interactions" value="744"/>
</dbReference>
<dbReference type="OrthoDB" id="2019491at2759"/>
<dbReference type="FunFam" id="3.30.160.20:FF:000004">
    <property type="entry name" value="Peptide chain release factor 1"/>
    <property type="match status" value="1"/>
</dbReference>
<dbReference type="Pfam" id="PF03462">
    <property type="entry name" value="PCRF"/>
    <property type="match status" value="1"/>
</dbReference>
<keyword evidence="2" id="KW-0488">Methylation</keyword>
<dbReference type="Proteomes" id="UP000002866">
    <property type="component" value="Chromosome 2"/>
</dbReference>
<evidence type="ECO:0000313" key="6">
    <source>
        <dbReference type="EMBL" id="CCH59775.1"/>
    </source>
</evidence>
<dbReference type="SMART" id="SM00937">
    <property type="entry name" value="PCRF"/>
    <property type="match status" value="1"/>
</dbReference>
<dbReference type="Pfam" id="PF00472">
    <property type="entry name" value="RF-1"/>
    <property type="match status" value="1"/>
</dbReference>
<dbReference type="RefSeq" id="XP_004179294.1">
    <property type="nucleotide sequence ID" value="XM_004179246.1"/>
</dbReference>
<evidence type="ECO:0000313" key="7">
    <source>
        <dbReference type="Proteomes" id="UP000002866"/>
    </source>
</evidence>
<evidence type="ECO:0000256" key="3">
    <source>
        <dbReference type="ARBA" id="ARBA00022917"/>
    </source>
</evidence>
<dbReference type="PROSITE" id="PS00745">
    <property type="entry name" value="RF_PROK_I"/>
    <property type="match status" value="1"/>
</dbReference>
<dbReference type="PANTHER" id="PTHR43804:SF7">
    <property type="entry name" value="LD18447P"/>
    <property type="match status" value="1"/>
</dbReference>
<dbReference type="InterPro" id="IPR045853">
    <property type="entry name" value="Pep_chain_release_fac_I_sf"/>
</dbReference>
<reference evidence="6 7" key="1">
    <citation type="journal article" date="2011" name="Proc. Natl. Acad. Sci. U.S.A.">
        <title>Evolutionary erosion of yeast sex chromosomes by mating-type switching accidents.</title>
        <authorList>
            <person name="Gordon J.L."/>
            <person name="Armisen D."/>
            <person name="Proux-Wera E."/>
            <person name="Oheigeartaigh S.S."/>
            <person name="Byrne K.P."/>
            <person name="Wolfe K.H."/>
        </authorList>
    </citation>
    <scope>NUCLEOTIDE SEQUENCE [LARGE SCALE GENOMIC DNA]</scope>
    <source>
        <strain evidence="7">ATCC 34711 / CBS 6284 / DSM 70876 / NBRC 10599 / NRRL Y-10934 / UCD 77-7</strain>
    </source>
</reference>
<dbReference type="SUPFAM" id="SSF75620">
    <property type="entry name" value="Release factor"/>
    <property type="match status" value="1"/>
</dbReference>
<name>I2H073_HENB6</name>